<evidence type="ECO:0000313" key="1">
    <source>
        <dbReference type="EMBL" id="KAJ0175254.1"/>
    </source>
</evidence>
<comment type="caution">
    <text evidence="1">The sequence shown here is derived from an EMBL/GenBank/DDBJ whole genome shotgun (WGS) entry which is preliminary data.</text>
</comment>
<sequence>MNAYIIILFFFVDTLAYYEPNGYYPNVGTVLFTSSDTYKNTWTKNQIGLLRARRYFQISIPPAEMINSLNGDFIDKLISYFKHSYSLVKKEASNPVDDTILTTALSDVIGGYLKVWALPITRYAFYGGSISSEKALKLHRFYKEVKNYLGTDGVGWRDPDPNLLHSIEINVAPRRVSNTRRTSDPCENLAFFEKSSTGLSVPVPHVNWDDRSCTMFIPLKNESLISLTSPKTSDALFRYYDTAKNCMKTSSHDQNHFDEKFQDWLSKDVIPHLNDDNLYLAFGSILTLVNKTRSLCDTVIDLYASSTNNTREKFSIAGFPINLTSKKMMIISIIIFLEIIPGSRYTRRKTKFLMNTYFCLISLF</sequence>
<reference evidence="1 2" key="1">
    <citation type="journal article" date="2021" name="Front. Genet.">
        <title>Chromosome-Level Genome Assembly Reveals Significant Gene Expansion in the Toll and IMD Signaling Pathways of Dendrolimus kikuchii.</title>
        <authorList>
            <person name="Zhou J."/>
            <person name="Wu P."/>
            <person name="Xiong Z."/>
            <person name="Liu N."/>
            <person name="Zhao N."/>
            <person name="Ji M."/>
            <person name="Qiu Y."/>
            <person name="Yang B."/>
        </authorList>
    </citation>
    <scope>NUCLEOTIDE SEQUENCE [LARGE SCALE GENOMIC DNA]</scope>
    <source>
        <strain evidence="1">Ann1</strain>
    </source>
</reference>
<dbReference type="EMBL" id="CM034402">
    <property type="protein sequence ID" value="KAJ0175254.1"/>
    <property type="molecule type" value="Genomic_DNA"/>
</dbReference>
<keyword evidence="2" id="KW-1185">Reference proteome</keyword>
<gene>
    <name evidence="1" type="ORF">K1T71_009395</name>
</gene>
<dbReference type="Proteomes" id="UP000824533">
    <property type="component" value="Linkage Group LG16"/>
</dbReference>
<evidence type="ECO:0000313" key="2">
    <source>
        <dbReference type="Proteomes" id="UP000824533"/>
    </source>
</evidence>
<organism evidence="1 2">
    <name type="scientific">Dendrolimus kikuchii</name>
    <dbReference type="NCBI Taxonomy" id="765133"/>
    <lineage>
        <taxon>Eukaryota</taxon>
        <taxon>Metazoa</taxon>
        <taxon>Ecdysozoa</taxon>
        <taxon>Arthropoda</taxon>
        <taxon>Hexapoda</taxon>
        <taxon>Insecta</taxon>
        <taxon>Pterygota</taxon>
        <taxon>Neoptera</taxon>
        <taxon>Endopterygota</taxon>
        <taxon>Lepidoptera</taxon>
        <taxon>Glossata</taxon>
        <taxon>Ditrysia</taxon>
        <taxon>Bombycoidea</taxon>
        <taxon>Lasiocampidae</taxon>
        <taxon>Dendrolimus</taxon>
    </lineage>
</organism>
<accession>A0ACC1CUY9</accession>
<proteinExistence type="predicted"/>
<protein>
    <submittedName>
        <fullName evidence="1">Uncharacterized protein</fullName>
    </submittedName>
</protein>
<name>A0ACC1CUY9_9NEOP</name>